<dbReference type="Gene3D" id="3.30.565.60">
    <property type="match status" value="1"/>
</dbReference>
<dbReference type="InterPro" id="IPR038461">
    <property type="entry name" value="Schlafen_AlbA_2_dom_sf"/>
</dbReference>
<dbReference type="Gene3D" id="3.30.950.30">
    <property type="entry name" value="Schlafen, AAA domain"/>
    <property type="match status" value="1"/>
</dbReference>
<dbReference type="Gene3D" id="1.10.10.10">
    <property type="entry name" value="Winged helix-like DNA-binding domain superfamily/Winged helix DNA-binding domain"/>
    <property type="match status" value="1"/>
</dbReference>
<organism evidence="2">
    <name type="scientific">uncultured Desulfobacterium sp</name>
    <dbReference type="NCBI Taxonomy" id="201089"/>
    <lineage>
        <taxon>Bacteria</taxon>
        <taxon>Pseudomonadati</taxon>
        <taxon>Thermodesulfobacteriota</taxon>
        <taxon>Desulfobacteria</taxon>
        <taxon>Desulfobacterales</taxon>
        <taxon>Desulfobacteriaceae</taxon>
        <taxon>Desulfobacterium</taxon>
        <taxon>environmental samples</taxon>
    </lineage>
</organism>
<feature type="domain" description="Schlafen AlbA-2" evidence="1">
    <location>
        <begin position="15"/>
        <end position="123"/>
    </location>
</feature>
<dbReference type="PANTHER" id="PTHR30595">
    <property type="entry name" value="GLPR-RELATED TRANSCRIPTIONAL REPRESSOR"/>
    <property type="match status" value="1"/>
</dbReference>
<dbReference type="Pfam" id="PF04326">
    <property type="entry name" value="SLFN_AlbA_2"/>
    <property type="match status" value="1"/>
</dbReference>
<evidence type="ECO:0000259" key="1">
    <source>
        <dbReference type="Pfam" id="PF04326"/>
    </source>
</evidence>
<protein>
    <recommendedName>
        <fullName evidence="1">Schlafen AlbA-2 domain-containing protein</fullName>
    </recommendedName>
</protein>
<name>E1Y895_9BACT</name>
<dbReference type="PANTHER" id="PTHR30595:SF6">
    <property type="entry name" value="SCHLAFEN ALBA-2 DOMAIN-CONTAINING PROTEIN"/>
    <property type="match status" value="1"/>
</dbReference>
<gene>
    <name evidence="2" type="ORF">N47_A08180</name>
</gene>
<dbReference type="EMBL" id="FR695864">
    <property type="protein sequence ID" value="CBX26789.1"/>
    <property type="molecule type" value="Genomic_DNA"/>
</dbReference>
<proteinExistence type="predicted"/>
<evidence type="ECO:0000313" key="2">
    <source>
        <dbReference type="EMBL" id="CBX26789.1"/>
    </source>
</evidence>
<dbReference type="InterPro" id="IPR007421">
    <property type="entry name" value="Schlafen_AlbA_2_dom"/>
</dbReference>
<dbReference type="Pfam" id="PF13749">
    <property type="entry name" value="HATPase_c_4"/>
    <property type="match status" value="1"/>
</dbReference>
<accession>E1Y895</accession>
<dbReference type="InterPro" id="IPR036388">
    <property type="entry name" value="WH-like_DNA-bd_sf"/>
</dbReference>
<dbReference type="AlphaFoldDB" id="E1Y895"/>
<reference evidence="2" key="1">
    <citation type="journal article" date="2011" name="Environ. Microbiol.">
        <title>Genomic insights into the metabolic potential of the polycyclic aromatic hydrocarbon degrading sulfate-reducing Deltaproteobacterium N47.</title>
        <authorList>
            <person name="Bergmann F."/>
            <person name="Selesi D."/>
            <person name="Weinmaier T."/>
            <person name="Tischler P."/>
            <person name="Rattei T."/>
            <person name="Meckenstock R.U."/>
        </authorList>
    </citation>
    <scope>NUCLEOTIDE SEQUENCE</scope>
</reference>
<dbReference type="InterPro" id="IPR038475">
    <property type="entry name" value="RecG_C_sf"/>
</dbReference>
<sequence>MIPDAIKKQIRNGEGLGTEFKTSAEPMDEIAKVVCSFLNTKGGTIFCGVDEKGKIVGIENANPTALVLQSFLNDAISPKAFFSVNADEEDEHSIISIEVPQGKDRPYVFKGAVYIRQKTTTRIVDALILRDMVQSKSVEPDRWERRPAMALETEDLDNNEILKTTEEAKKAGRFDFSDSNDHMAILAELGVFRFGVFTQAADVFFAKNPAIRHPQVRVRATRFAEDKGSNEYLDDQIFQGPLVQVFSKVLDFIERNVSITSHFKNDRIQREDKPQYPLHALREGLVNAFAHRDYAGFSGGLSVGIYPSRIEIWNSGRLPKELKVGDLRKNHPSLPTNPDISHLLYIRGLMERIGRGTQKIYNACKEYGLPAPKWQDQPSGVTLTLYSAKSSVSDEIKLNYRQEALIRALSPGDEIRTKDYRKKFASDVSERQARRDLTELEDLALLERNGKGAATRYVRTNRT</sequence>